<dbReference type="GO" id="GO:0006508">
    <property type="term" value="P:proteolysis"/>
    <property type="evidence" value="ECO:0007669"/>
    <property type="project" value="InterPro"/>
</dbReference>
<evidence type="ECO:0000256" key="1">
    <source>
        <dbReference type="ARBA" id="ARBA00007664"/>
    </source>
</evidence>
<keyword evidence="6" id="KW-1185">Reference proteome</keyword>
<dbReference type="PANTHER" id="PTHR24276">
    <property type="entry name" value="POLYSERASE-RELATED"/>
    <property type="match status" value="1"/>
</dbReference>
<dbReference type="AlphaFoldDB" id="A0A4Q7ZMI3"/>
<dbReference type="Gene3D" id="2.40.10.10">
    <property type="entry name" value="Trypsin-like serine proteases"/>
    <property type="match status" value="1"/>
</dbReference>
<dbReference type="PROSITE" id="PS50231">
    <property type="entry name" value="RICIN_B_LECTIN"/>
    <property type="match status" value="2"/>
</dbReference>
<proteinExistence type="inferred from homology"/>
<keyword evidence="3" id="KW-0732">Signal</keyword>
<dbReference type="InterPro" id="IPR050430">
    <property type="entry name" value="Peptidase_S1"/>
</dbReference>
<feature type="chain" id="PRO_5020284998" evidence="3">
    <location>
        <begin position="36"/>
        <end position="539"/>
    </location>
</feature>
<accession>A0A4Q7ZMI3</accession>
<reference evidence="5 6" key="1">
    <citation type="submission" date="2019-02" db="EMBL/GenBank/DDBJ databases">
        <title>Sequencing the genomes of 1000 actinobacteria strains.</title>
        <authorList>
            <person name="Klenk H.-P."/>
        </authorList>
    </citation>
    <scope>NUCLEOTIDE SEQUENCE [LARGE SCALE GENOMIC DNA]</scope>
    <source>
        <strain evidence="5 6">DSM 45162</strain>
    </source>
</reference>
<dbReference type="SUPFAM" id="SSF50370">
    <property type="entry name" value="Ricin B-like lectins"/>
    <property type="match status" value="2"/>
</dbReference>
<dbReference type="InterPro" id="IPR001254">
    <property type="entry name" value="Trypsin_dom"/>
</dbReference>
<evidence type="ECO:0000256" key="3">
    <source>
        <dbReference type="SAM" id="SignalP"/>
    </source>
</evidence>
<dbReference type="CDD" id="cd00161">
    <property type="entry name" value="beta-trefoil_Ricin-like"/>
    <property type="match status" value="2"/>
</dbReference>
<gene>
    <name evidence="5" type="ORF">EV385_3308</name>
</gene>
<feature type="domain" description="Peptidase S1" evidence="4">
    <location>
        <begin position="35"/>
        <end position="260"/>
    </location>
</feature>
<dbReference type="Pfam" id="PF00089">
    <property type="entry name" value="Trypsin"/>
    <property type="match status" value="1"/>
</dbReference>
<comment type="similarity">
    <text evidence="1">Belongs to the peptidase S1 family.</text>
</comment>
<dbReference type="Pfam" id="PF00652">
    <property type="entry name" value="Ricin_B_lectin"/>
    <property type="match status" value="2"/>
</dbReference>
<dbReference type="PROSITE" id="PS50240">
    <property type="entry name" value="TRYPSIN_DOM"/>
    <property type="match status" value="1"/>
</dbReference>
<dbReference type="SUPFAM" id="SSF50494">
    <property type="entry name" value="Trypsin-like serine proteases"/>
    <property type="match status" value="1"/>
</dbReference>
<organism evidence="5 6">
    <name type="scientific">Krasilnikovia cinnamomea</name>
    <dbReference type="NCBI Taxonomy" id="349313"/>
    <lineage>
        <taxon>Bacteria</taxon>
        <taxon>Bacillati</taxon>
        <taxon>Actinomycetota</taxon>
        <taxon>Actinomycetes</taxon>
        <taxon>Micromonosporales</taxon>
        <taxon>Micromonosporaceae</taxon>
        <taxon>Krasilnikovia</taxon>
    </lineage>
</organism>
<dbReference type="SMART" id="SM00458">
    <property type="entry name" value="RICIN"/>
    <property type="match status" value="2"/>
</dbReference>
<dbReference type="GO" id="GO:0030246">
    <property type="term" value="F:carbohydrate binding"/>
    <property type="evidence" value="ECO:0007669"/>
    <property type="project" value="UniProtKB-KW"/>
</dbReference>
<dbReference type="InterPro" id="IPR009003">
    <property type="entry name" value="Peptidase_S1_PA"/>
</dbReference>
<sequence>MSTLREVLRNRRSWFAGLLALSLPTAVLWTGTASAVGGDPATTDQYRFVTKVDVGKADSGGRSCTGALVAPRWVVTAKNCFSENGQPVAAGRPARPTRVTIARPDLTRTDTGYAVSVVELAPHPDRDVVLAKLAVPVTDVAPVRLATAAPATDSVLRVAGYGRTATEWVPDQLRTATFKVTGGDGAVLDIAGSDAQQVGPCKGDAGGPGLREVNGTVELAAITHTAKGQGGCLGSRADDPRGGTQTRVDDLGAWFGQHLNEPVLNVMVGESANMCLAMTGSSMEPRAHAIQWKCSGAADQDWQLRPRAGGLFEVRNDRSDLCLATDDGKKEPRTHVVQWHCRDGNADQNWQLTKDDRGYTELRNTYTGLCLAIENDSKENGGHVLLWHCNANLDQNWMIKSRVEGRLIRSESSSLCIGTGGATGNDTHAVLAACDNANDSEWHLRARRGSYAELRNDRSGKCLSLAGASPNRGTHVVQQPCDDGVAHQNWLVDVDANGLTKLRNQHGGYCLAIEADGKQAGAHLLQWDCNANTDQFWRL</sequence>
<name>A0A4Q7ZMI3_9ACTN</name>
<evidence type="ECO:0000259" key="4">
    <source>
        <dbReference type="PROSITE" id="PS50240"/>
    </source>
</evidence>
<evidence type="ECO:0000313" key="5">
    <source>
        <dbReference type="EMBL" id="RZU51479.1"/>
    </source>
</evidence>
<dbReference type="OrthoDB" id="3296611at2"/>
<dbReference type="InterPro" id="IPR001314">
    <property type="entry name" value="Peptidase_S1A"/>
</dbReference>
<dbReference type="InterPro" id="IPR035992">
    <property type="entry name" value="Ricin_B-like_lectins"/>
</dbReference>
<dbReference type="PRINTS" id="PR00722">
    <property type="entry name" value="CHYMOTRYPSIN"/>
</dbReference>
<feature type="signal peptide" evidence="3">
    <location>
        <begin position="1"/>
        <end position="35"/>
    </location>
</feature>
<dbReference type="Proteomes" id="UP000292564">
    <property type="component" value="Unassembled WGS sequence"/>
</dbReference>
<keyword evidence="2" id="KW-1015">Disulfide bond</keyword>
<dbReference type="PANTHER" id="PTHR24276:SF98">
    <property type="entry name" value="FI18310P1-RELATED"/>
    <property type="match status" value="1"/>
</dbReference>
<dbReference type="InterPro" id="IPR043504">
    <property type="entry name" value="Peptidase_S1_PA_chymotrypsin"/>
</dbReference>
<evidence type="ECO:0000313" key="6">
    <source>
        <dbReference type="Proteomes" id="UP000292564"/>
    </source>
</evidence>
<dbReference type="EMBL" id="SHKY01000001">
    <property type="protein sequence ID" value="RZU51479.1"/>
    <property type="molecule type" value="Genomic_DNA"/>
</dbReference>
<dbReference type="SMART" id="SM00020">
    <property type="entry name" value="Tryp_SPc"/>
    <property type="match status" value="1"/>
</dbReference>
<dbReference type="Gene3D" id="2.80.10.50">
    <property type="match status" value="2"/>
</dbReference>
<evidence type="ECO:0000256" key="2">
    <source>
        <dbReference type="ARBA" id="ARBA00023157"/>
    </source>
</evidence>
<comment type="caution">
    <text evidence="5">The sequence shown here is derived from an EMBL/GenBank/DDBJ whole genome shotgun (WGS) entry which is preliminary data.</text>
</comment>
<dbReference type="GO" id="GO:0004252">
    <property type="term" value="F:serine-type endopeptidase activity"/>
    <property type="evidence" value="ECO:0007669"/>
    <property type="project" value="InterPro"/>
</dbReference>
<dbReference type="InterPro" id="IPR000772">
    <property type="entry name" value="Ricin_B_lectin"/>
</dbReference>
<keyword evidence="5" id="KW-0430">Lectin</keyword>
<protein>
    <submittedName>
        <fullName evidence="5">Ricin-type beta-trefoil lectin protein</fullName>
    </submittedName>
</protein>